<organism evidence="3">
    <name type="scientific">Haemonchus placei</name>
    <name type="common">Barber's pole worm</name>
    <dbReference type="NCBI Taxonomy" id="6290"/>
    <lineage>
        <taxon>Eukaryota</taxon>
        <taxon>Metazoa</taxon>
        <taxon>Ecdysozoa</taxon>
        <taxon>Nematoda</taxon>
        <taxon>Chromadorea</taxon>
        <taxon>Rhabditida</taxon>
        <taxon>Rhabditina</taxon>
        <taxon>Rhabditomorpha</taxon>
        <taxon>Strongyloidea</taxon>
        <taxon>Trichostrongylidae</taxon>
        <taxon>Haemonchus</taxon>
    </lineage>
</organism>
<name>A0A0N4WEH7_HAEPC</name>
<keyword evidence="2" id="KW-1185">Reference proteome</keyword>
<sequence>MTAKIVGAEDMNWLIKCLFWHRYCVCGTVTEKNHSQIEKEAFELVFAVKKPQVPVWKKISPVNQCQS</sequence>
<dbReference type="Proteomes" id="UP000268014">
    <property type="component" value="Unassembled WGS sequence"/>
</dbReference>
<evidence type="ECO:0000313" key="1">
    <source>
        <dbReference type="EMBL" id="VDO36436.1"/>
    </source>
</evidence>
<dbReference type="AlphaFoldDB" id="A0A0N4WEH7"/>
<protein>
    <submittedName>
        <fullName evidence="3">Mobile element protein</fullName>
    </submittedName>
</protein>
<evidence type="ECO:0000313" key="2">
    <source>
        <dbReference type="Proteomes" id="UP000268014"/>
    </source>
</evidence>
<dbReference type="WBParaSite" id="HPLM_0000904401-mRNA-1">
    <property type="protein sequence ID" value="HPLM_0000904401-mRNA-1"/>
    <property type="gene ID" value="HPLM_0000904401"/>
</dbReference>
<gene>
    <name evidence="1" type="ORF">HPLM_LOCUS9036</name>
</gene>
<accession>A0A0N4WEH7</accession>
<evidence type="ECO:0000313" key="3">
    <source>
        <dbReference type="WBParaSite" id="HPLM_0000904401-mRNA-1"/>
    </source>
</evidence>
<dbReference type="EMBL" id="UZAF01016983">
    <property type="protein sequence ID" value="VDO36436.1"/>
    <property type="molecule type" value="Genomic_DNA"/>
</dbReference>
<reference evidence="3" key="1">
    <citation type="submission" date="2017-02" db="UniProtKB">
        <authorList>
            <consortium name="WormBaseParasite"/>
        </authorList>
    </citation>
    <scope>IDENTIFICATION</scope>
</reference>
<reference evidence="1 2" key="2">
    <citation type="submission" date="2018-11" db="EMBL/GenBank/DDBJ databases">
        <authorList>
            <consortium name="Pathogen Informatics"/>
        </authorList>
    </citation>
    <scope>NUCLEOTIDE SEQUENCE [LARGE SCALE GENOMIC DNA]</scope>
    <source>
        <strain evidence="1 2">MHpl1</strain>
    </source>
</reference>
<proteinExistence type="predicted"/>